<dbReference type="PANTHER" id="PTHR10139">
    <property type="entry name" value="DOUBLE-STRAND BREAK REPAIR PROTEIN MRE11"/>
    <property type="match status" value="1"/>
</dbReference>
<accession>A0A8D0GW54</accession>
<dbReference type="GO" id="GO:0097552">
    <property type="term" value="P:mitochondrial double-strand break repair via homologous recombination"/>
    <property type="evidence" value="ECO:0007669"/>
    <property type="project" value="TreeGrafter"/>
</dbReference>
<name>A0A8D0GW54_SPHPU</name>
<dbReference type="GO" id="GO:0007095">
    <property type="term" value="P:mitotic G2 DNA damage checkpoint signaling"/>
    <property type="evidence" value="ECO:0007669"/>
    <property type="project" value="TreeGrafter"/>
</dbReference>
<proteinExistence type="predicted"/>
<dbReference type="GO" id="GO:0000723">
    <property type="term" value="P:telomere maintenance"/>
    <property type="evidence" value="ECO:0007669"/>
    <property type="project" value="TreeGrafter"/>
</dbReference>
<dbReference type="Ensembl" id="ENSSPUT00000012899.1">
    <property type="protein sequence ID" value="ENSSPUP00000012095.1"/>
    <property type="gene ID" value="ENSSPUG00000009288.1"/>
</dbReference>
<dbReference type="GO" id="GO:0042138">
    <property type="term" value="P:meiotic DNA double-strand break formation"/>
    <property type="evidence" value="ECO:0007669"/>
    <property type="project" value="TreeGrafter"/>
</dbReference>
<dbReference type="PANTHER" id="PTHR10139:SF1">
    <property type="entry name" value="DOUBLE-STRAND BREAK REPAIR PROTEIN MRE11"/>
    <property type="match status" value="1"/>
</dbReference>
<dbReference type="GO" id="GO:0035861">
    <property type="term" value="C:site of double-strand break"/>
    <property type="evidence" value="ECO:0007669"/>
    <property type="project" value="TreeGrafter"/>
</dbReference>
<evidence type="ECO:0000313" key="2">
    <source>
        <dbReference type="Proteomes" id="UP000694392"/>
    </source>
</evidence>
<dbReference type="InterPro" id="IPR029052">
    <property type="entry name" value="Metallo-depent_PP-like"/>
</dbReference>
<dbReference type="GeneTree" id="ENSGT00390000017288"/>
<organism evidence="1 2">
    <name type="scientific">Sphenodon punctatus</name>
    <name type="common">Tuatara</name>
    <name type="synonym">Hatteria punctata</name>
    <dbReference type="NCBI Taxonomy" id="8508"/>
    <lineage>
        <taxon>Eukaryota</taxon>
        <taxon>Metazoa</taxon>
        <taxon>Chordata</taxon>
        <taxon>Craniata</taxon>
        <taxon>Vertebrata</taxon>
        <taxon>Euteleostomi</taxon>
        <taxon>Lepidosauria</taxon>
        <taxon>Sphenodontia</taxon>
        <taxon>Sphenodontidae</taxon>
        <taxon>Sphenodon</taxon>
    </lineage>
</organism>
<dbReference type="GO" id="GO:0031573">
    <property type="term" value="P:mitotic intra-S DNA damage checkpoint signaling"/>
    <property type="evidence" value="ECO:0007669"/>
    <property type="project" value="TreeGrafter"/>
</dbReference>
<dbReference type="GO" id="GO:0030870">
    <property type="term" value="C:Mre11 complex"/>
    <property type="evidence" value="ECO:0007669"/>
    <property type="project" value="TreeGrafter"/>
</dbReference>
<dbReference type="GO" id="GO:0006303">
    <property type="term" value="P:double-strand break repair via nonhomologous end joining"/>
    <property type="evidence" value="ECO:0007669"/>
    <property type="project" value="TreeGrafter"/>
</dbReference>
<dbReference type="Gene3D" id="3.60.21.10">
    <property type="match status" value="1"/>
</dbReference>
<dbReference type="AlphaFoldDB" id="A0A8D0GW54"/>
<dbReference type="GO" id="GO:0000014">
    <property type="term" value="F:single-stranded DNA endodeoxyribonuclease activity"/>
    <property type="evidence" value="ECO:0007669"/>
    <property type="project" value="TreeGrafter"/>
</dbReference>
<reference evidence="1" key="2">
    <citation type="submission" date="2025-09" db="UniProtKB">
        <authorList>
            <consortium name="Ensembl"/>
        </authorList>
    </citation>
    <scope>IDENTIFICATION</scope>
</reference>
<dbReference type="SUPFAM" id="SSF56300">
    <property type="entry name" value="Metallo-dependent phosphatases"/>
    <property type="match status" value="1"/>
</dbReference>
<keyword evidence="2" id="KW-1185">Reference proteome</keyword>
<dbReference type="Proteomes" id="UP000694392">
    <property type="component" value="Unplaced"/>
</dbReference>
<evidence type="ECO:0000313" key="1">
    <source>
        <dbReference type="Ensembl" id="ENSSPUP00000012095.1"/>
    </source>
</evidence>
<sequence length="55" mass="6137">MSPSSSLDDEDTFKILVATDVHLGYLEKDAVRGNDTYVTFDEILKLAQENEVSCL</sequence>
<dbReference type="GO" id="GO:0000724">
    <property type="term" value="P:double-strand break repair via homologous recombination"/>
    <property type="evidence" value="ECO:0007669"/>
    <property type="project" value="TreeGrafter"/>
</dbReference>
<protein>
    <recommendedName>
        <fullName evidence="3">Meiotic recombination 11 homolog A</fullName>
    </recommendedName>
</protein>
<reference evidence="1" key="1">
    <citation type="submission" date="2025-08" db="UniProtKB">
        <authorList>
            <consortium name="Ensembl"/>
        </authorList>
    </citation>
    <scope>IDENTIFICATION</scope>
</reference>
<evidence type="ECO:0008006" key="3">
    <source>
        <dbReference type="Google" id="ProtNLM"/>
    </source>
</evidence>